<evidence type="ECO:0000256" key="2">
    <source>
        <dbReference type="SAM" id="SignalP"/>
    </source>
</evidence>
<feature type="chain" id="PRO_5031436309" evidence="2">
    <location>
        <begin position="20"/>
        <end position="205"/>
    </location>
</feature>
<keyword evidence="2" id="KW-0732">Signal</keyword>
<dbReference type="OrthoDB" id="10662618at2759"/>
<name>A0A7R8YZX3_HERIL</name>
<proteinExistence type="predicted"/>
<dbReference type="Proteomes" id="UP000594454">
    <property type="component" value="Chromosome 5"/>
</dbReference>
<feature type="compositionally biased region" description="Basic and acidic residues" evidence="1">
    <location>
        <begin position="174"/>
        <end position="192"/>
    </location>
</feature>
<gene>
    <name evidence="3" type="ORF">HERILL_LOCUS13404</name>
</gene>
<feature type="compositionally biased region" description="Gly residues" evidence="1">
    <location>
        <begin position="110"/>
        <end position="128"/>
    </location>
</feature>
<organism evidence="3 4">
    <name type="scientific">Hermetia illucens</name>
    <name type="common">Black soldier fly</name>
    <dbReference type="NCBI Taxonomy" id="343691"/>
    <lineage>
        <taxon>Eukaryota</taxon>
        <taxon>Metazoa</taxon>
        <taxon>Ecdysozoa</taxon>
        <taxon>Arthropoda</taxon>
        <taxon>Hexapoda</taxon>
        <taxon>Insecta</taxon>
        <taxon>Pterygota</taxon>
        <taxon>Neoptera</taxon>
        <taxon>Endopterygota</taxon>
        <taxon>Diptera</taxon>
        <taxon>Brachycera</taxon>
        <taxon>Stratiomyomorpha</taxon>
        <taxon>Stratiomyidae</taxon>
        <taxon>Hermetiinae</taxon>
        <taxon>Hermetia</taxon>
    </lineage>
</organism>
<feature type="region of interest" description="Disordered" evidence="1">
    <location>
        <begin position="174"/>
        <end position="205"/>
    </location>
</feature>
<feature type="signal peptide" evidence="2">
    <location>
        <begin position="1"/>
        <end position="19"/>
    </location>
</feature>
<accession>A0A7R8YZX3</accession>
<feature type="compositionally biased region" description="Gly residues" evidence="1">
    <location>
        <begin position="138"/>
        <end position="148"/>
    </location>
</feature>
<feature type="compositionally biased region" description="Low complexity" evidence="1">
    <location>
        <begin position="96"/>
        <end position="109"/>
    </location>
</feature>
<sequence>MLSLLKVLGLLLFLSEAIGASNRYRVIQIAKQTGNSHRKDTLRNNGAGVRDYQPKFISTGMLQSYLDYKRSKTTTTSTEAPTMTGTLTGTVSGNRNTPTGTTATTTDTGTGTGTGTGTTTGTGTGTGTDTGTDTGTGTNTGTGTGTGTNTGRAPRPWRRQNEVVKKEIIYKIITKKEEKPKKEKKQDPEVPKRIVMVTESRKYRG</sequence>
<dbReference type="AlphaFoldDB" id="A0A7R8YZX3"/>
<reference evidence="3 4" key="1">
    <citation type="submission" date="2020-11" db="EMBL/GenBank/DDBJ databases">
        <authorList>
            <person name="Wallbank WR R."/>
            <person name="Pardo Diaz C."/>
            <person name="Kozak K."/>
            <person name="Martin S."/>
            <person name="Jiggins C."/>
            <person name="Moest M."/>
            <person name="Warren A I."/>
            <person name="Generalovic N T."/>
            <person name="Byers J.R.P. K."/>
            <person name="Montejo-Kovacevich G."/>
            <person name="Yen C E."/>
        </authorList>
    </citation>
    <scope>NUCLEOTIDE SEQUENCE [LARGE SCALE GENOMIC DNA]</scope>
</reference>
<keyword evidence="4" id="KW-1185">Reference proteome</keyword>
<evidence type="ECO:0000313" key="3">
    <source>
        <dbReference type="EMBL" id="CAD7090951.1"/>
    </source>
</evidence>
<evidence type="ECO:0000313" key="4">
    <source>
        <dbReference type="Proteomes" id="UP000594454"/>
    </source>
</evidence>
<evidence type="ECO:0000256" key="1">
    <source>
        <dbReference type="SAM" id="MobiDB-lite"/>
    </source>
</evidence>
<protein>
    <submittedName>
        <fullName evidence="3">Uncharacterized protein</fullName>
    </submittedName>
</protein>
<dbReference type="EMBL" id="LR899013">
    <property type="protein sequence ID" value="CAD7090951.1"/>
    <property type="molecule type" value="Genomic_DNA"/>
</dbReference>
<feature type="compositionally biased region" description="Low complexity" evidence="1">
    <location>
        <begin position="73"/>
        <end position="86"/>
    </location>
</feature>
<dbReference type="InParanoid" id="A0A7R8YZX3"/>
<feature type="region of interest" description="Disordered" evidence="1">
    <location>
        <begin position="72"/>
        <end position="159"/>
    </location>
</feature>